<sequence>MHDPEVLRRFDQCRASPRS</sequence>
<dbReference type="EMBL" id="CM000781">
    <property type="protein sequence ID" value="AQK73273.1"/>
    <property type="molecule type" value="Genomic_DNA"/>
</dbReference>
<reference evidence="1" key="1">
    <citation type="submission" date="2015-12" db="EMBL/GenBank/DDBJ databases">
        <title>Update maize B73 reference genome by single molecule sequencing technologies.</title>
        <authorList>
            <consortium name="Maize Genome Sequencing Project"/>
            <person name="Ware D."/>
        </authorList>
    </citation>
    <scope>NUCLEOTIDE SEQUENCE</scope>
    <source>
        <tissue evidence="1">Seedling</tissue>
    </source>
</reference>
<organism evidence="1">
    <name type="scientific">Zea mays</name>
    <name type="common">Maize</name>
    <dbReference type="NCBI Taxonomy" id="4577"/>
    <lineage>
        <taxon>Eukaryota</taxon>
        <taxon>Viridiplantae</taxon>
        <taxon>Streptophyta</taxon>
        <taxon>Embryophyta</taxon>
        <taxon>Tracheophyta</taxon>
        <taxon>Spermatophyta</taxon>
        <taxon>Magnoliopsida</taxon>
        <taxon>Liliopsida</taxon>
        <taxon>Poales</taxon>
        <taxon>Poaceae</taxon>
        <taxon>PACMAD clade</taxon>
        <taxon>Panicoideae</taxon>
        <taxon>Andropogonodae</taxon>
        <taxon>Andropogoneae</taxon>
        <taxon>Tripsacinae</taxon>
        <taxon>Zea</taxon>
    </lineage>
</organism>
<proteinExistence type="predicted"/>
<name>A0A1D6HF54_MAIZE</name>
<accession>A0A1D6HF54</accession>
<gene>
    <name evidence="1" type="ORF">ZEAMMB73_Zm00001d017503</name>
</gene>
<protein>
    <submittedName>
        <fullName evidence="1">Protein INAPERTURATE POLLEN1</fullName>
    </submittedName>
</protein>
<dbReference type="AlphaFoldDB" id="A0A1D6HF54"/>
<evidence type="ECO:0000313" key="1">
    <source>
        <dbReference type="EMBL" id="AQK73273.1"/>
    </source>
</evidence>